<keyword evidence="5 6" id="KW-0472">Membrane</keyword>
<dbReference type="InterPro" id="IPR001204">
    <property type="entry name" value="Phos_transporter"/>
</dbReference>
<reference evidence="8 9" key="1">
    <citation type="submission" date="2020-08" db="EMBL/GenBank/DDBJ databases">
        <title>Sequencing the genomes of 1000 actinobacteria strains.</title>
        <authorList>
            <person name="Klenk H.-P."/>
        </authorList>
    </citation>
    <scope>NUCLEOTIDE SEQUENCE [LARGE SCALE GENOMIC DNA]</scope>
    <source>
        <strain evidence="8 9">DSM 23040</strain>
    </source>
</reference>
<gene>
    <name evidence="8" type="ORF">FHX50_001737</name>
</gene>
<evidence type="ECO:0000256" key="7">
    <source>
        <dbReference type="SAM" id="MobiDB-lite"/>
    </source>
</evidence>
<comment type="similarity">
    <text evidence="6">Belongs to the inorganic phosphate transporter (PiT) (TC 2.A.20) family.</text>
</comment>
<name>A0A839QTP7_9MICO</name>
<accession>A0A839QTP7</accession>
<evidence type="ECO:0000256" key="5">
    <source>
        <dbReference type="ARBA" id="ARBA00023136"/>
    </source>
</evidence>
<keyword evidence="6" id="KW-0592">Phosphate transport</keyword>
<feature type="transmembrane region" description="Helical" evidence="6">
    <location>
        <begin position="378"/>
        <end position="396"/>
    </location>
</feature>
<feature type="region of interest" description="Disordered" evidence="7">
    <location>
        <begin position="1"/>
        <end position="23"/>
    </location>
</feature>
<feature type="transmembrane region" description="Helical" evidence="6">
    <location>
        <begin position="201"/>
        <end position="222"/>
    </location>
</feature>
<dbReference type="AlphaFoldDB" id="A0A839QTP7"/>
<feature type="transmembrane region" description="Helical" evidence="6">
    <location>
        <begin position="29"/>
        <end position="49"/>
    </location>
</feature>
<feature type="compositionally biased region" description="Polar residues" evidence="7">
    <location>
        <begin position="1"/>
        <end position="10"/>
    </location>
</feature>
<dbReference type="GO" id="GO:0005315">
    <property type="term" value="F:phosphate transmembrane transporter activity"/>
    <property type="evidence" value="ECO:0007669"/>
    <property type="project" value="InterPro"/>
</dbReference>
<keyword evidence="4 6" id="KW-1133">Transmembrane helix</keyword>
<evidence type="ECO:0000256" key="1">
    <source>
        <dbReference type="ARBA" id="ARBA00004141"/>
    </source>
</evidence>
<feature type="transmembrane region" description="Helical" evidence="6">
    <location>
        <begin position="516"/>
        <end position="537"/>
    </location>
</feature>
<keyword evidence="9" id="KW-1185">Reference proteome</keyword>
<feature type="transmembrane region" description="Helical" evidence="6">
    <location>
        <begin position="425"/>
        <end position="446"/>
    </location>
</feature>
<comment type="subcellular location">
    <subcellularLocation>
        <location evidence="1 6">Membrane</location>
        <topology evidence="1 6">Multi-pass membrane protein</topology>
    </subcellularLocation>
</comment>
<evidence type="ECO:0000256" key="6">
    <source>
        <dbReference type="RuleBase" id="RU363058"/>
    </source>
</evidence>
<evidence type="ECO:0000256" key="2">
    <source>
        <dbReference type="ARBA" id="ARBA00022448"/>
    </source>
</evidence>
<feature type="transmembrane region" description="Helical" evidence="6">
    <location>
        <begin position="313"/>
        <end position="332"/>
    </location>
</feature>
<evidence type="ECO:0000256" key="3">
    <source>
        <dbReference type="ARBA" id="ARBA00022692"/>
    </source>
</evidence>
<sequence>MSSSISQSPAAENDSAGETTAKPPGDARWHVAFGVILIGALAAFIPWTLGYVGDTSAVVLLILVVLLGVFMAFTIGGNDVANSFGTSVGAGTLSMKQALLVAAVFEVSGAIIAGGEVTDTVKSGIVELDTISHSPMDFVFIMMSALVGAAAWLLFATRMGWPVSTTHSIVGGIVGAALCIGFTTGSGGFDMVQWSEIWKIVISWVLSPLLGGIVAFILFGLIKRHILRYNEEADAAMRELKLKRIEHRRRERSAFERLSEIQQIAYTNAMARDSATVRTADYDRDELESTYYRDLHDIEKQAQDVESHRAIEVWVPLLAAFGSMIIGSMLLVKGLKNLELNVSPLVTALMLGMVGATVWMAVFIFAKSMKKYDLDRTTFLLFSWMQVFTASAFAFSHGSNDIANALGPFAAVLDVLRTGRVGEEAVIPTPVMITFGIGLIAGLWFIGRRVIATVGSGLTRMHPSSGFAAELAAAAVVMSASSLGLPVSSTHILIGAVLGVGLVNKAANWSLMRPIALAWVVTLPAAALIGAVAVWILRVVFG</sequence>
<dbReference type="PANTHER" id="PTHR11101:SF80">
    <property type="entry name" value="PHOSPHATE TRANSPORTER"/>
    <property type="match status" value="1"/>
</dbReference>
<feature type="transmembrane region" description="Helical" evidence="6">
    <location>
        <begin position="344"/>
        <end position="366"/>
    </location>
</feature>
<dbReference type="GO" id="GO:0035435">
    <property type="term" value="P:phosphate ion transmembrane transport"/>
    <property type="evidence" value="ECO:0007669"/>
    <property type="project" value="TreeGrafter"/>
</dbReference>
<evidence type="ECO:0000313" key="9">
    <source>
        <dbReference type="Proteomes" id="UP000568050"/>
    </source>
</evidence>
<feature type="transmembrane region" description="Helical" evidence="6">
    <location>
        <begin position="169"/>
        <end position="189"/>
    </location>
</feature>
<dbReference type="Pfam" id="PF01384">
    <property type="entry name" value="PHO4"/>
    <property type="match status" value="1"/>
</dbReference>
<proteinExistence type="inferred from homology"/>
<dbReference type="Proteomes" id="UP000568050">
    <property type="component" value="Unassembled WGS sequence"/>
</dbReference>
<dbReference type="GO" id="GO:0016020">
    <property type="term" value="C:membrane"/>
    <property type="evidence" value="ECO:0007669"/>
    <property type="project" value="UniProtKB-SubCell"/>
</dbReference>
<feature type="transmembrane region" description="Helical" evidence="6">
    <location>
        <begin position="138"/>
        <end position="157"/>
    </location>
</feature>
<protein>
    <recommendedName>
        <fullName evidence="6">Phosphate transporter</fullName>
    </recommendedName>
</protein>
<dbReference type="RefSeq" id="WP_183376618.1">
    <property type="nucleotide sequence ID" value="NZ_CBCSFZ010000013.1"/>
</dbReference>
<feature type="transmembrane region" description="Helical" evidence="6">
    <location>
        <begin position="55"/>
        <end position="77"/>
    </location>
</feature>
<evidence type="ECO:0000256" key="4">
    <source>
        <dbReference type="ARBA" id="ARBA00022989"/>
    </source>
</evidence>
<dbReference type="EMBL" id="JACHWP010000005">
    <property type="protein sequence ID" value="MBB3023442.1"/>
    <property type="molecule type" value="Genomic_DNA"/>
</dbReference>
<keyword evidence="2 6" id="KW-0813">Transport</keyword>
<comment type="caution">
    <text evidence="8">The sequence shown here is derived from an EMBL/GenBank/DDBJ whole genome shotgun (WGS) entry which is preliminary data.</text>
</comment>
<keyword evidence="3 6" id="KW-0812">Transmembrane</keyword>
<feature type="transmembrane region" description="Helical" evidence="6">
    <location>
        <begin position="467"/>
        <end position="485"/>
    </location>
</feature>
<organism evidence="8 9">
    <name type="scientific">Helcobacillus massiliensis</name>
    <dbReference type="NCBI Taxonomy" id="521392"/>
    <lineage>
        <taxon>Bacteria</taxon>
        <taxon>Bacillati</taxon>
        <taxon>Actinomycetota</taxon>
        <taxon>Actinomycetes</taxon>
        <taxon>Micrococcales</taxon>
        <taxon>Dermabacteraceae</taxon>
        <taxon>Helcobacillus</taxon>
    </lineage>
</organism>
<dbReference type="PANTHER" id="PTHR11101">
    <property type="entry name" value="PHOSPHATE TRANSPORTER"/>
    <property type="match status" value="1"/>
</dbReference>
<evidence type="ECO:0000313" key="8">
    <source>
        <dbReference type="EMBL" id="MBB3023442.1"/>
    </source>
</evidence>